<proteinExistence type="inferred from homology"/>
<feature type="region of interest" description="Disordered" evidence="7">
    <location>
        <begin position="245"/>
        <end position="265"/>
    </location>
</feature>
<evidence type="ECO:0000313" key="9">
    <source>
        <dbReference type="Proteomes" id="UP000293638"/>
    </source>
</evidence>
<name>A0A4Q7NH49_9ACTN</name>
<evidence type="ECO:0000256" key="3">
    <source>
        <dbReference type="ARBA" id="ARBA00022692"/>
    </source>
</evidence>
<evidence type="ECO:0000256" key="4">
    <source>
        <dbReference type="ARBA" id="ARBA00022989"/>
    </source>
</evidence>
<sequence length="265" mass="28249">MLRTLRQPRWIGLSLTVVLVSLLFARLGLWQWHRAQAKWAFNDAVAARSHAAPVDVGTLLQPGVRPPKRVEWRQVERTGTYDTARTVLRRNDTYDGNRGYTVIVPLVTPGQPALLVDRGFVPAPQTGGALALPSVPAAPSGTVTVRGLLRRPSSASLGLDRIGGATTVGHLVPDGIAAATGLGPVLDGYVQLVAEQPSAGTPLYTDDLPHQDVGLNLAYAVQWYAFILIAVAGWVVLLRREQAEEEAGAAGAPPATEPAREPQSS</sequence>
<comment type="similarity">
    <text evidence="2 6">Belongs to the SURF1 family.</text>
</comment>
<dbReference type="RefSeq" id="WP_130493920.1">
    <property type="nucleotide sequence ID" value="NZ_SGXD01000004.1"/>
</dbReference>
<dbReference type="EMBL" id="SGXD01000004">
    <property type="protein sequence ID" value="RZS82776.1"/>
    <property type="molecule type" value="Genomic_DNA"/>
</dbReference>
<dbReference type="PANTHER" id="PTHR23427">
    <property type="entry name" value="SURFEIT LOCUS PROTEIN"/>
    <property type="match status" value="1"/>
</dbReference>
<evidence type="ECO:0000313" key="8">
    <source>
        <dbReference type="EMBL" id="RZS82776.1"/>
    </source>
</evidence>
<evidence type="ECO:0000256" key="7">
    <source>
        <dbReference type="SAM" id="MobiDB-lite"/>
    </source>
</evidence>
<dbReference type="PANTHER" id="PTHR23427:SF2">
    <property type="entry name" value="SURFEIT LOCUS PROTEIN 1"/>
    <property type="match status" value="1"/>
</dbReference>
<feature type="transmembrane region" description="Helical" evidence="6">
    <location>
        <begin position="217"/>
        <end position="237"/>
    </location>
</feature>
<keyword evidence="9" id="KW-1185">Reference proteome</keyword>
<reference evidence="8 9" key="1">
    <citation type="submission" date="2019-02" db="EMBL/GenBank/DDBJ databases">
        <title>Genomic Encyclopedia of Type Strains, Phase IV (KMG-IV): sequencing the most valuable type-strain genomes for metagenomic binning, comparative biology and taxonomic classification.</title>
        <authorList>
            <person name="Goeker M."/>
        </authorList>
    </citation>
    <scope>NUCLEOTIDE SEQUENCE [LARGE SCALE GENOMIC DNA]</scope>
    <source>
        <strain evidence="8 9">DSM 45622</strain>
    </source>
</reference>
<keyword evidence="4 6" id="KW-1133">Transmembrane helix</keyword>
<evidence type="ECO:0000256" key="2">
    <source>
        <dbReference type="ARBA" id="ARBA00007165"/>
    </source>
</evidence>
<dbReference type="Pfam" id="PF02104">
    <property type="entry name" value="SURF1"/>
    <property type="match status" value="1"/>
</dbReference>
<evidence type="ECO:0000256" key="6">
    <source>
        <dbReference type="RuleBase" id="RU363076"/>
    </source>
</evidence>
<comment type="caution">
    <text evidence="8">The sequence shown here is derived from an EMBL/GenBank/DDBJ whole genome shotgun (WGS) entry which is preliminary data.</text>
</comment>
<evidence type="ECO:0000256" key="1">
    <source>
        <dbReference type="ARBA" id="ARBA00004370"/>
    </source>
</evidence>
<dbReference type="AlphaFoldDB" id="A0A4Q7NH49"/>
<dbReference type="InterPro" id="IPR045214">
    <property type="entry name" value="Surf1/Surf4"/>
</dbReference>
<accession>A0A4Q7NH49</accession>
<dbReference type="OrthoDB" id="9807214at2"/>
<dbReference type="InterPro" id="IPR002994">
    <property type="entry name" value="Surf1/Shy1"/>
</dbReference>
<gene>
    <name evidence="8" type="ORF">EV189_3171</name>
</gene>
<keyword evidence="3 6" id="KW-0812">Transmembrane</keyword>
<organism evidence="8 9">
    <name type="scientific">Motilibacter rhizosphaerae</name>
    <dbReference type="NCBI Taxonomy" id="598652"/>
    <lineage>
        <taxon>Bacteria</taxon>
        <taxon>Bacillati</taxon>
        <taxon>Actinomycetota</taxon>
        <taxon>Actinomycetes</taxon>
        <taxon>Motilibacterales</taxon>
        <taxon>Motilibacteraceae</taxon>
        <taxon>Motilibacter</taxon>
    </lineage>
</organism>
<dbReference type="GO" id="GO:0005886">
    <property type="term" value="C:plasma membrane"/>
    <property type="evidence" value="ECO:0007669"/>
    <property type="project" value="UniProtKB-SubCell"/>
</dbReference>
<comment type="caution">
    <text evidence="6">Lacks conserved residue(s) required for the propagation of feature annotation.</text>
</comment>
<keyword evidence="6" id="KW-1003">Cell membrane</keyword>
<dbReference type="Proteomes" id="UP000293638">
    <property type="component" value="Unassembled WGS sequence"/>
</dbReference>
<protein>
    <recommendedName>
        <fullName evidence="6">SURF1-like protein</fullName>
    </recommendedName>
</protein>
<comment type="subcellular location">
    <subcellularLocation>
        <location evidence="6">Cell membrane</location>
        <topology evidence="6">Multi-pass membrane protein</topology>
    </subcellularLocation>
    <subcellularLocation>
        <location evidence="1">Membrane</location>
    </subcellularLocation>
</comment>
<dbReference type="CDD" id="cd06662">
    <property type="entry name" value="SURF1"/>
    <property type="match status" value="1"/>
</dbReference>
<keyword evidence="5 6" id="KW-0472">Membrane</keyword>
<dbReference type="PROSITE" id="PS50895">
    <property type="entry name" value="SURF1"/>
    <property type="match status" value="1"/>
</dbReference>
<evidence type="ECO:0000256" key="5">
    <source>
        <dbReference type="ARBA" id="ARBA00023136"/>
    </source>
</evidence>